<evidence type="ECO:0000256" key="2">
    <source>
        <dbReference type="SAM" id="SignalP"/>
    </source>
</evidence>
<dbReference type="STRING" id="680026.AB733_23140"/>
<gene>
    <name evidence="4" type="ORF">C9I94_11320</name>
</gene>
<protein>
    <recommendedName>
        <fullName evidence="3">Outer membrane protein beta-barrel domain-containing protein</fullName>
    </recommendedName>
</protein>
<proteinExistence type="predicted"/>
<reference evidence="4 5" key="1">
    <citation type="submission" date="2018-01" db="EMBL/GenBank/DDBJ databases">
        <title>Whole genome sequencing of Histamine producing bacteria.</title>
        <authorList>
            <person name="Butler K."/>
        </authorList>
    </citation>
    <scope>NUCLEOTIDE SEQUENCE [LARGE SCALE GENOMIC DNA]</scope>
    <source>
        <strain evidence="4 5">DSM 24669</strain>
    </source>
</reference>
<feature type="signal peptide" evidence="2">
    <location>
        <begin position="1"/>
        <end position="21"/>
    </location>
</feature>
<evidence type="ECO:0000259" key="3">
    <source>
        <dbReference type="Pfam" id="PF13505"/>
    </source>
</evidence>
<dbReference type="InterPro" id="IPR011250">
    <property type="entry name" value="OMP/PagP_B-barrel"/>
</dbReference>
<evidence type="ECO:0000313" key="4">
    <source>
        <dbReference type="EMBL" id="PSW24611.1"/>
    </source>
</evidence>
<dbReference type="RefSeq" id="WP_048900918.1">
    <property type="nucleotide sequence ID" value="NZ_AP024853.1"/>
</dbReference>
<dbReference type="SUPFAM" id="SSF56925">
    <property type="entry name" value="OMPA-like"/>
    <property type="match status" value="1"/>
</dbReference>
<dbReference type="InterPro" id="IPR027385">
    <property type="entry name" value="Beta-barrel_OMP"/>
</dbReference>
<dbReference type="Gene3D" id="2.40.160.20">
    <property type="match status" value="1"/>
</dbReference>
<dbReference type="OrthoDB" id="5822492at2"/>
<dbReference type="EMBL" id="PYLZ01000005">
    <property type="protein sequence ID" value="PSW24611.1"/>
    <property type="molecule type" value="Genomic_DNA"/>
</dbReference>
<dbReference type="Pfam" id="PF13505">
    <property type="entry name" value="OMP_b-brl"/>
    <property type="match status" value="1"/>
</dbReference>
<keyword evidence="1 2" id="KW-0732">Signal</keyword>
<evidence type="ECO:0000256" key="1">
    <source>
        <dbReference type="ARBA" id="ARBA00022729"/>
    </source>
</evidence>
<dbReference type="Proteomes" id="UP000240481">
    <property type="component" value="Unassembled WGS sequence"/>
</dbReference>
<name>A0A0J8V4Y8_9GAMM</name>
<organism evidence="4 5">
    <name type="scientific">Photobacterium swingsii</name>
    <dbReference type="NCBI Taxonomy" id="680026"/>
    <lineage>
        <taxon>Bacteria</taxon>
        <taxon>Pseudomonadati</taxon>
        <taxon>Pseudomonadota</taxon>
        <taxon>Gammaproteobacteria</taxon>
        <taxon>Vibrionales</taxon>
        <taxon>Vibrionaceae</taxon>
        <taxon>Photobacterium</taxon>
    </lineage>
</organism>
<feature type="chain" id="PRO_5030008969" description="Outer membrane protein beta-barrel domain-containing protein" evidence="2">
    <location>
        <begin position="22"/>
        <end position="209"/>
    </location>
</feature>
<sequence>MTKTIRIIFVALLFSSYSAHASVYVGSKLGLSAIDYNQELDSGNTNEDPLMISDVYGGFGIDIGWISDTNQYRIFYTLEQHDAETELYNDNNRLMMKTTDSISQHLISAEYLFLPQRHWNPYAGIHAGFHQRETVDSQNDFYSFTSSGFTYGAQTGITGRIGKHFTLDFGMRFSVLQSTAKNKKEQSSDTLKITNNMLTVVYFGANYRF</sequence>
<comment type="caution">
    <text evidence="4">The sequence shown here is derived from an EMBL/GenBank/DDBJ whole genome shotgun (WGS) entry which is preliminary data.</text>
</comment>
<feature type="domain" description="Outer membrane protein beta-barrel" evidence="3">
    <location>
        <begin position="8"/>
        <end position="209"/>
    </location>
</feature>
<dbReference type="AlphaFoldDB" id="A0A0J8V4Y8"/>
<keyword evidence="5" id="KW-1185">Reference proteome</keyword>
<accession>A0A0J8V4Y8</accession>
<evidence type="ECO:0000313" key="5">
    <source>
        <dbReference type="Proteomes" id="UP000240481"/>
    </source>
</evidence>